<dbReference type="EMBL" id="JACHIR010000001">
    <property type="protein sequence ID" value="MBB5896672.1"/>
    <property type="molecule type" value="Genomic_DNA"/>
</dbReference>
<dbReference type="RefSeq" id="WP_184868279.1">
    <property type="nucleotide sequence ID" value="NZ_BAAAWY010000068.1"/>
</dbReference>
<dbReference type="Pfam" id="PF13424">
    <property type="entry name" value="TPR_12"/>
    <property type="match status" value="4"/>
</dbReference>
<keyword evidence="2" id="KW-1185">Reference proteome</keyword>
<reference evidence="1 2" key="1">
    <citation type="submission" date="2020-08" db="EMBL/GenBank/DDBJ databases">
        <title>Sequencing the genomes of 1000 actinobacteria strains.</title>
        <authorList>
            <person name="Klenk H.-P."/>
        </authorList>
    </citation>
    <scope>NUCLEOTIDE SEQUENCE [LARGE SCALE GENOMIC DNA]</scope>
    <source>
        <strain evidence="1 2">DSM 43851</strain>
    </source>
</reference>
<dbReference type="InterPro" id="IPR053137">
    <property type="entry name" value="NLR-like"/>
</dbReference>
<dbReference type="PANTHER" id="PTHR46082:SF6">
    <property type="entry name" value="AAA+ ATPASE DOMAIN-CONTAINING PROTEIN-RELATED"/>
    <property type="match status" value="1"/>
</dbReference>
<organism evidence="1 2">
    <name type="scientific">Kutzneria kofuensis</name>
    <dbReference type="NCBI Taxonomy" id="103725"/>
    <lineage>
        <taxon>Bacteria</taxon>
        <taxon>Bacillati</taxon>
        <taxon>Actinomycetota</taxon>
        <taxon>Actinomycetes</taxon>
        <taxon>Pseudonocardiales</taxon>
        <taxon>Pseudonocardiaceae</taxon>
        <taxon>Kutzneria</taxon>
    </lineage>
</organism>
<comment type="caution">
    <text evidence="1">The sequence shown here is derived from an EMBL/GenBank/DDBJ whole genome shotgun (WGS) entry which is preliminary data.</text>
</comment>
<dbReference type="SUPFAM" id="SSF52540">
    <property type="entry name" value="P-loop containing nucleoside triphosphate hydrolases"/>
    <property type="match status" value="1"/>
</dbReference>
<sequence length="927" mass="100543">MRNEVCGQAHNVVQAGSINNVYLAAPGAPADTGQIVVGPVPREPQHFQPREQVDELARLAGGGMLAVVCAVTGQRGTGKTQLVGAYARQRILDGWLVAWIPGETADAVVTGLVELADMLNLRRESDRDATVLARLRSLLSTRRDPALLVFDNVTDPEHVTPYLPATGSTQIVLTSAIRAVERLGARVPVDLFSPDTAARFLFSSTGIRDEAGARTLAAKLGYLPLALAQAAARLARPPRTGDYGTYLRWLENISLEQALTARSGDPYPLGAAEAILLAVMPFLAAETTAELAVLDLLSVLSPDGVSHALLNADDDLLNTLFDASLIEFAGGSGDTVVVMHRVTQRVLRERVDHGLSAVINRAACLLDEATFVQQEAWRRRDQGDELVRHIETLWEHTRTHGSSASVVLRVLALRRWAVRQLTHGAAADRAVRLAEAVHADHSLHCDDDEPGRLGALHDLAVAYHRTGRLGDAIELFEQVLTAAHQTLGEEDPDALAAAGNLASAYRDVGQLDEAITLLERTLSAARRVFGDDHATTWNSASHLAAAYQQAGRLADAIPLFEQVLISARGRLGDDELFTLGAADCLACAYQVAHEPDKGIQLLEPALDALRRQHGDDHPYTLRAASNLAGLYESAGRLGEAIPLFEQTLGDQRRLYGEHNLDALFTANSLAHTYRVAGRLDEAIRLSEQTLADRRLVLGDHHPDTLYSAAILAYACRDAGRLDEAIRLSEQTLADQRRVLGDGHPDTVETAGCLALMYSEAGRLNDAISLYERALSESRRVHGEDHEVTRGLVAALACAYHSDGRPDQEIPLRAQIFTAARRMLGDTHPDTVASASNLAIAYYAAGRADVAIPYLERAYVESENLHGNSDPKTLTIGHNLACAYHDVGRRREAHLLYRRTGIIALTALGRDHPITQAARNYLRQHSGE</sequence>
<gene>
    <name evidence="1" type="ORF">BJ998_007868</name>
</gene>
<name>A0A7W9KQ47_9PSEU</name>
<protein>
    <submittedName>
        <fullName evidence="1">Tetratricopeptide (TPR) repeat protein</fullName>
    </submittedName>
</protein>
<proteinExistence type="predicted"/>
<dbReference type="AlphaFoldDB" id="A0A7W9KQ47"/>
<accession>A0A7W9KQ47</accession>
<dbReference type="InterPro" id="IPR027417">
    <property type="entry name" value="P-loop_NTPase"/>
</dbReference>
<dbReference type="Pfam" id="PF13374">
    <property type="entry name" value="TPR_10"/>
    <property type="match status" value="2"/>
</dbReference>
<dbReference type="InterPro" id="IPR019734">
    <property type="entry name" value="TPR_rpt"/>
</dbReference>
<evidence type="ECO:0000313" key="2">
    <source>
        <dbReference type="Proteomes" id="UP000585638"/>
    </source>
</evidence>
<dbReference type="SUPFAM" id="SSF48452">
    <property type="entry name" value="TPR-like"/>
    <property type="match status" value="4"/>
</dbReference>
<dbReference type="Proteomes" id="UP000585638">
    <property type="component" value="Unassembled WGS sequence"/>
</dbReference>
<dbReference type="PANTHER" id="PTHR46082">
    <property type="entry name" value="ATP/GTP-BINDING PROTEIN-RELATED"/>
    <property type="match status" value="1"/>
</dbReference>
<dbReference type="InterPro" id="IPR011990">
    <property type="entry name" value="TPR-like_helical_dom_sf"/>
</dbReference>
<evidence type="ECO:0000313" key="1">
    <source>
        <dbReference type="EMBL" id="MBB5896672.1"/>
    </source>
</evidence>
<dbReference type="Gene3D" id="1.25.40.10">
    <property type="entry name" value="Tetratricopeptide repeat domain"/>
    <property type="match status" value="3"/>
</dbReference>
<dbReference type="Gene3D" id="3.40.50.300">
    <property type="entry name" value="P-loop containing nucleotide triphosphate hydrolases"/>
    <property type="match status" value="1"/>
</dbReference>
<dbReference type="SMART" id="SM00028">
    <property type="entry name" value="TPR"/>
    <property type="match status" value="6"/>
</dbReference>